<evidence type="ECO:0000313" key="13">
    <source>
        <dbReference type="Proteomes" id="UP000007435"/>
    </source>
</evidence>
<dbReference type="NCBIfam" id="NF003805">
    <property type="entry name" value="PRK05395.1-2"/>
    <property type="match status" value="1"/>
</dbReference>
<dbReference type="GO" id="GO:0008652">
    <property type="term" value="P:amino acid biosynthetic process"/>
    <property type="evidence" value="ECO:0007669"/>
    <property type="project" value="UniProtKB-KW"/>
</dbReference>
<dbReference type="HOGENOM" id="CLU_090968_2_0_10"/>
<comment type="subunit">
    <text evidence="5 8">Homododecamer.</text>
</comment>
<reference key="1">
    <citation type="submission" date="2010-11" db="EMBL/GenBank/DDBJ databases">
        <title>The complete genome of Leadbetterella byssophila DSM 17132.</title>
        <authorList>
            <consortium name="US DOE Joint Genome Institute (JGI-PGF)"/>
            <person name="Lucas S."/>
            <person name="Copeland A."/>
            <person name="Lapidus A."/>
            <person name="Glavina del Rio T."/>
            <person name="Dalin E."/>
            <person name="Tice H."/>
            <person name="Bruce D."/>
            <person name="Goodwin L."/>
            <person name="Pitluck S."/>
            <person name="Kyrpides N."/>
            <person name="Mavromatis K."/>
            <person name="Ivanova N."/>
            <person name="Teshima H."/>
            <person name="Brettin T."/>
            <person name="Detter J.C."/>
            <person name="Han C."/>
            <person name="Tapia R."/>
            <person name="Land M."/>
            <person name="Hauser L."/>
            <person name="Markowitz V."/>
            <person name="Cheng J.-F."/>
            <person name="Hugenholtz P."/>
            <person name="Woyke T."/>
            <person name="Wu D."/>
            <person name="Tindall B."/>
            <person name="Pomrenke H.G."/>
            <person name="Brambilla E."/>
            <person name="Klenk H.-P."/>
            <person name="Eisen J.A."/>
        </authorList>
    </citation>
    <scope>NUCLEOTIDE SEQUENCE [LARGE SCALE GENOMIC DNA]</scope>
    <source>
        <strain>DSM 17132</strain>
    </source>
</reference>
<dbReference type="PANTHER" id="PTHR21272:SF3">
    <property type="entry name" value="CATABOLIC 3-DEHYDROQUINASE"/>
    <property type="match status" value="1"/>
</dbReference>
<dbReference type="GO" id="GO:0019631">
    <property type="term" value="P:quinate catabolic process"/>
    <property type="evidence" value="ECO:0007669"/>
    <property type="project" value="TreeGrafter"/>
</dbReference>
<protein>
    <recommendedName>
        <fullName evidence="6 8">3-dehydroquinate dehydratase</fullName>
        <shortName evidence="8">3-dehydroquinase</shortName>
        <ecNumber evidence="6 8">4.2.1.10</ecNumber>
    </recommendedName>
    <alternativeName>
        <fullName evidence="8">Type II DHQase</fullName>
    </alternativeName>
</protein>
<dbReference type="OrthoDB" id="9790793at2"/>
<name>E4RXJ2_LEAB4</name>
<organism evidence="12 13">
    <name type="scientific">Leadbetterella byssophila (strain DSM 17132 / JCM 16389 / KACC 11308 / NBRC 106382 / 4M15)</name>
    <dbReference type="NCBI Taxonomy" id="649349"/>
    <lineage>
        <taxon>Bacteria</taxon>
        <taxon>Pseudomonadati</taxon>
        <taxon>Bacteroidota</taxon>
        <taxon>Cytophagia</taxon>
        <taxon>Cytophagales</taxon>
        <taxon>Leadbetterellaceae</taxon>
        <taxon>Leadbetterella</taxon>
    </lineage>
</organism>
<dbReference type="PROSITE" id="PS01029">
    <property type="entry name" value="DEHYDROQUINASE_II"/>
    <property type="match status" value="1"/>
</dbReference>
<keyword evidence="13" id="KW-1185">Reference proteome</keyword>
<feature type="binding site" evidence="8 10">
    <location>
        <position position="84"/>
    </location>
    <ligand>
        <name>substrate</name>
    </ligand>
</feature>
<evidence type="ECO:0000256" key="9">
    <source>
        <dbReference type="PIRSR" id="PIRSR001399-1"/>
    </source>
</evidence>
<dbReference type="GO" id="GO:0009423">
    <property type="term" value="P:chorismate biosynthetic process"/>
    <property type="evidence" value="ECO:0007669"/>
    <property type="project" value="UniProtKB-UniRule"/>
</dbReference>
<evidence type="ECO:0000256" key="6">
    <source>
        <dbReference type="ARBA" id="ARBA00012060"/>
    </source>
</evidence>
<comment type="function">
    <text evidence="2 8">Catalyzes a trans-dehydration via an enolate intermediate.</text>
</comment>
<dbReference type="PANTHER" id="PTHR21272">
    <property type="entry name" value="CATABOLIC 3-DEHYDROQUINASE"/>
    <property type="match status" value="1"/>
</dbReference>
<evidence type="ECO:0000313" key="12">
    <source>
        <dbReference type="EMBL" id="ADQ17227.1"/>
    </source>
</evidence>
<feature type="site" description="Transition state stabilizer" evidence="8 11">
    <location>
        <position position="17"/>
    </location>
</feature>
<dbReference type="NCBIfam" id="NF003807">
    <property type="entry name" value="PRK05395.1-4"/>
    <property type="match status" value="1"/>
</dbReference>
<dbReference type="CDD" id="cd00466">
    <property type="entry name" value="DHQase_II"/>
    <property type="match status" value="1"/>
</dbReference>
<feature type="active site" description="Proton donor" evidence="8 9">
    <location>
        <position position="97"/>
    </location>
</feature>
<dbReference type="Gene3D" id="3.40.50.9100">
    <property type="entry name" value="Dehydroquinase, class II"/>
    <property type="match status" value="1"/>
</dbReference>
<dbReference type="Pfam" id="PF01220">
    <property type="entry name" value="DHquinase_II"/>
    <property type="match status" value="1"/>
</dbReference>
<dbReference type="PIRSF" id="PIRSF001399">
    <property type="entry name" value="DHquinase_II"/>
    <property type="match status" value="1"/>
</dbReference>
<dbReference type="NCBIfam" id="NF003806">
    <property type="entry name" value="PRK05395.1-3"/>
    <property type="match status" value="1"/>
</dbReference>
<gene>
    <name evidence="8" type="primary">aroQ</name>
    <name evidence="12" type="ordered locus">Lbys_1515</name>
</gene>
<dbReference type="EMBL" id="CP002305">
    <property type="protein sequence ID" value="ADQ17227.1"/>
    <property type="molecule type" value="Genomic_DNA"/>
</dbReference>
<dbReference type="eggNOG" id="COG0757">
    <property type="taxonomic scope" value="Bacteria"/>
</dbReference>
<dbReference type="GO" id="GO:0003855">
    <property type="term" value="F:3-dehydroquinate dehydratase activity"/>
    <property type="evidence" value="ECO:0007669"/>
    <property type="project" value="UniProtKB-UniRule"/>
</dbReference>
<evidence type="ECO:0000256" key="3">
    <source>
        <dbReference type="ARBA" id="ARBA00004902"/>
    </source>
</evidence>
<feature type="binding site" evidence="8 10">
    <location>
        <position position="71"/>
    </location>
    <ligand>
        <name>substrate</name>
    </ligand>
</feature>
<feature type="binding site" evidence="8 10">
    <location>
        <begin position="98"/>
        <end position="99"/>
    </location>
    <ligand>
        <name>substrate</name>
    </ligand>
</feature>
<dbReference type="NCBIfam" id="TIGR01088">
    <property type="entry name" value="aroQ"/>
    <property type="match status" value="1"/>
</dbReference>
<dbReference type="SUPFAM" id="SSF52304">
    <property type="entry name" value="Type II 3-dehydroquinate dehydratase"/>
    <property type="match status" value="1"/>
</dbReference>
<sequence length="140" mass="15481">MKIIIINGPNLNLLGKREPEIYGSQSFEDYFEKLKAAFPQVELEYFQSNHEGALIDKIHEVGFSYDGIILNAGGLTHTSVALADALGGVKTPTVEVHISNIHAREEFRKHSYISPKARGAIFGLGLSGYKLAISYFLENL</sequence>
<dbReference type="RefSeq" id="WP_013408276.1">
    <property type="nucleotide sequence ID" value="NC_014655.1"/>
</dbReference>
<dbReference type="GO" id="GO:0009073">
    <property type="term" value="P:aromatic amino acid family biosynthetic process"/>
    <property type="evidence" value="ECO:0007669"/>
    <property type="project" value="UniProtKB-KW"/>
</dbReference>
<keyword evidence="8" id="KW-0028">Amino-acid biosynthesis</keyword>
<dbReference type="InterPro" id="IPR001874">
    <property type="entry name" value="DHquinase_II"/>
</dbReference>
<dbReference type="UniPathway" id="UPA00053">
    <property type="reaction ID" value="UER00086"/>
</dbReference>
<comment type="pathway">
    <text evidence="3 8">Metabolic intermediate biosynthesis; chorismate biosynthesis; chorismate from D-erythrose 4-phosphate and phosphoenolpyruvate: step 3/7.</text>
</comment>
<evidence type="ECO:0000256" key="10">
    <source>
        <dbReference type="PIRSR" id="PIRSR001399-2"/>
    </source>
</evidence>
<keyword evidence="7 8" id="KW-0456">Lyase</keyword>
<proteinExistence type="inferred from homology"/>
<dbReference type="AlphaFoldDB" id="E4RXJ2"/>
<dbReference type="InterPro" id="IPR018509">
    <property type="entry name" value="DHquinase_II_CS"/>
</dbReference>
<evidence type="ECO:0000256" key="5">
    <source>
        <dbReference type="ARBA" id="ARBA00011193"/>
    </source>
</evidence>
<evidence type="ECO:0000256" key="7">
    <source>
        <dbReference type="ARBA" id="ARBA00023239"/>
    </source>
</evidence>
<dbReference type="Proteomes" id="UP000007435">
    <property type="component" value="Chromosome"/>
</dbReference>
<feature type="active site" description="Proton acceptor" evidence="8 9">
    <location>
        <position position="22"/>
    </location>
</feature>
<dbReference type="HAMAP" id="MF_00169">
    <property type="entry name" value="AroQ"/>
    <property type="match status" value="1"/>
</dbReference>
<evidence type="ECO:0000256" key="8">
    <source>
        <dbReference type="HAMAP-Rule" id="MF_00169"/>
    </source>
</evidence>
<evidence type="ECO:0000256" key="4">
    <source>
        <dbReference type="ARBA" id="ARBA00011037"/>
    </source>
</evidence>
<accession>E4RXJ2</accession>
<comment type="catalytic activity">
    <reaction evidence="1 8">
        <text>3-dehydroquinate = 3-dehydroshikimate + H2O</text>
        <dbReference type="Rhea" id="RHEA:21096"/>
        <dbReference type="ChEBI" id="CHEBI:15377"/>
        <dbReference type="ChEBI" id="CHEBI:16630"/>
        <dbReference type="ChEBI" id="CHEBI:32364"/>
        <dbReference type="EC" id="4.2.1.10"/>
    </reaction>
</comment>
<reference evidence="12 13" key="2">
    <citation type="journal article" date="2011" name="Stand. Genomic Sci.">
        <title>Complete genome sequence of Leadbetterella byssophila type strain (4M15).</title>
        <authorList>
            <person name="Abt B."/>
            <person name="Teshima H."/>
            <person name="Lucas S."/>
            <person name="Lapidus A."/>
            <person name="Del Rio T.G."/>
            <person name="Nolan M."/>
            <person name="Tice H."/>
            <person name="Cheng J.F."/>
            <person name="Pitluck S."/>
            <person name="Liolios K."/>
            <person name="Pagani I."/>
            <person name="Ivanova N."/>
            <person name="Mavromatis K."/>
            <person name="Pati A."/>
            <person name="Tapia R."/>
            <person name="Han C."/>
            <person name="Goodwin L."/>
            <person name="Chen A."/>
            <person name="Palaniappan K."/>
            <person name="Land M."/>
            <person name="Hauser L."/>
            <person name="Chang Y.J."/>
            <person name="Jeffries C.D."/>
            <person name="Rohde M."/>
            <person name="Goker M."/>
            <person name="Tindall B.J."/>
            <person name="Detter J.C."/>
            <person name="Woyke T."/>
            <person name="Bristow J."/>
            <person name="Eisen J.A."/>
            <person name="Markowitz V."/>
            <person name="Hugenholtz P."/>
            <person name="Klenk H.P."/>
            <person name="Kyrpides N.C."/>
        </authorList>
    </citation>
    <scope>NUCLEOTIDE SEQUENCE [LARGE SCALE GENOMIC DNA]</scope>
    <source>
        <strain evidence="13">DSM 17132 / JCM 16389 / KACC 11308 / NBRC 106382 / 4M15</strain>
    </source>
</reference>
<comment type="similarity">
    <text evidence="4 8">Belongs to the type-II 3-dehydroquinase family.</text>
</comment>
<keyword evidence="8" id="KW-0057">Aromatic amino acid biosynthesis</keyword>
<dbReference type="EC" id="4.2.1.10" evidence="6 8"/>
<evidence type="ECO:0000256" key="11">
    <source>
        <dbReference type="PIRSR" id="PIRSR001399-3"/>
    </source>
</evidence>
<dbReference type="KEGG" id="lby:Lbys_1515"/>
<feature type="binding site" evidence="8 10">
    <location>
        <position position="108"/>
    </location>
    <ligand>
        <name>substrate</name>
    </ligand>
</feature>
<dbReference type="STRING" id="649349.Lbys_1515"/>
<dbReference type="InterPro" id="IPR036441">
    <property type="entry name" value="DHquinase_II_sf"/>
</dbReference>
<evidence type="ECO:0000256" key="1">
    <source>
        <dbReference type="ARBA" id="ARBA00001864"/>
    </source>
</evidence>
<feature type="binding site" evidence="8 10">
    <location>
        <position position="77"/>
    </location>
    <ligand>
        <name>substrate</name>
    </ligand>
</feature>
<evidence type="ECO:0000256" key="2">
    <source>
        <dbReference type="ARBA" id="ARBA00003924"/>
    </source>
</evidence>